<evidence type="ECO:0000313" key="2">
    <source>
        <dbReference type="Proteomes" id="UP001159363"/>
    </source>
</evidence>
<protein>
    <submittedName>
        <fullName evidence="1">Uncharacterized protein</fullName>
    </submittedName>
</protein>
<proteinExistence type="predicted"/>
<dbReference type="EMBL" id="JARBHB010000011">
    <property type="protein sequence ID" value="KAJ8872824.1"/>
    <property type="molecule type" value="Genomic_DNA"/>
</dbReference>
<keyword evidence="2" id="KW-1185">Reference proteome</keyword>
<gene>
    <name evidence="1" type="ORF">PR048_026440</name>
</gene>
<accession>A0ABQ9GLB3</accession>
<dbReference type="Proteomes" id="UP001159363">
    <property type="component" value="Chromosome 10"/>
</dbReference>
<evidence type="ECO:0000313" key="1">
    <source>
        <dbReference type="EMBL" id="KAJ8872824.1"/>
    </source>
</evidence>
<reference evidence="1 2" key="1">
    <citation type="submission" date="2023-02" db="EMBL/GenBank/DDBJ databases">
        <title>LHISI_Scaffold_Assembly.</title>
        <authorList>
            <person name="Stuart O.P."/>
            <person name="Cleave R."/>
            <person name="Magrath M.J.L."/>
            <person name="Mikheyev A.S."/>
        </authorList>
    </citation>
    <scope>NUCLEOTIDE SEQUENCE [LARGE SCALE GENOMIC DNA]</scope>
    <source>
        <strain evidence="1">Daus_M_001</strain>
        <tissue evidence="1">Leg muscle</tissue>
    </source>
</reference>
<sequence length="69" mass="8018">MPRKYMRKKGRFPVGVSMEENLAEAFLRVKAGDIGINEAAQYFPSHQALLEGDFHQWTLKSMDWDQQAF</sequence>
<comment type="caution">
    <text evidence="1">The sequence shown here is derived from an EMBL/GenBank/DDBJ whole genome shotgun (WGS) entry which is preliminary data.</text>
</comment>
<organism evidence="1 2">
    <name type="scientific">Dryococelus australis</name>
    <dbReference type="NCBI Taxonomy" id="614101"/>
    <lineage>
        <taxon>Eukaryota</taxon>
        <taxon>Metazoa</taxon>
        <taxon>Ecdysozoa</taxon>
        <taxon>Arthropoda</taxon>
        <taxon>Hexapoda</taxon>
        <taxon>Insecta</taxon>
        <taxon>Pterygota</taxon>
        <taxon>Neoptera</taxon>
        <taxon>Polyneoptera</taxon>
        <taxon>Phasmatodea</taxon>
        <taxon>Verophasmatodea</taxon>
        <taxon>Anareolatae</taxon>
        <taxon>Phasmatidae</taxon>
        <taxon>Eurycanthinae</taxon>
        <taxon>Dryococelus</taxon>
    </lineage>
</organism>
<name>A0ABQ9GLB3_9NEOP</name>